<evidence type="ECO:0000256" key="1">
    <source>
        <dbReference type="ARBA" id="ARBA00022723"/>
    </source>
</evidence>
<keyword evidence="4" id="KW-1185">Reference proteome</keyword>
<comment type="caution">
    <text evidence="3">The sequence shown here is derived from an EMBL/GenBank/DDBJ whole genome shotgun (WGS) entry which is preliminary data.</text>
</comment>
<organism evidence="3 4">
    <name type="scientific">Pseudonocardia adelaidensis</name>
    <dbReference type="NCBI Taxonomy" id="648754"/>
    <lineage>
        <taxon>Bacteria</taxon>
        <taxon>Bacillati</taxon>
        <taxon>Actinomycetota</taxon>
        <taxon>Actinomycetes</taxon>
        <taxon>Pseudonocardiales</taxon>
        <taxon>Pseudonocardiaceae</taxon>
        <taxon>Pseudonocardia</taxon>
    </lineage>
</organism>
<evidence type="ECO:0000313" key="3">
    <source>
        <dbReference type="EMBL" id="GAA5141695.1"/>
    </source>
</evidence>
<dbReference type="InterPro" id="IPR002355">
    <property type="entry name" value="Cu_oxidase_Cu_BS"/>
</dbReference>
<name>A0ABP9P783_9PSEU</name>
<gene>
    <name evidence="3" type="ORF">GCM10023320_81060</name>
</gene>
<proteinExistence type="predicted"/>
<dbReference type="EMBL" id="BAABJO010000054">
    <property type="protein sequence ID" value="GAA5141695.1"/>
    <property type="molecule type" value="Genomic_DNA"/>
</dbReference>
<dbReference type="Gene3D" id="2.60.40.420">
    <property type="entry name" value="Cupredoxins - blue copper proteins"/>
    <property type="match status" value="1"/>
</dbReference>
<reference evidence="4" key="1">
    <citation type="journal article" date="2019" name="Int. J. Syst. Evol. Microbiol.">
        <title>The Global Catalogue of Microorganisms (GCM) 10K type strain sequencing project: providing services to taxonomists for standard genome sequencing and annotation.</title>
        <authorList>
            <consortium name="The Broad Institute Genomics Platform"/>
            <consortium name="The Broad Institute Genome Sequencing Center for Infectious Disease"/>
            <person name="Wu L."/>
            <person name="Ma J."/>
        </authorList>
    </citation>
    <scope>NUCLEOTIDE SEQUENCE [LARGE SCALE GENOMIC DNA]</scope>
    <source>
        <strain evidence="4">JCM 18302</strain>
    </source>
</reference>
<keyword evidence="1" id="KW-0479">Metal-binding</keyword>
<dbReference type="Pfam" id="PF07731">
    <property type="entry name" value="Cu-oxidase_2"/>
    <property type="match status" value="1"/>
</dbReference>
<evidence type="ECO:0000313" key="4">
    <source>
        <dbReference type="Proteomes" id="UP001500804"/>
    </source>
</evidence>
<dbReference type="Proteomes" id="UP001500804">
    <property type="component" value="Unassembled WGS sequence"/>
</dbReference>
<dbReference type="SUPFAM" id="SSF49503">
    <property type="entry name" value="Cupredoxins"/>
    <property type="match status" value="1"/>
</dbReference>
<dbReference type="PROSITE" id="PS00080">
    <property type="entry name" value="MULTICOPPER_OXIDASE2"/>
    <property type="match status" value="1"/>
</dbReference>
<accession>A0ABP9P783</accession>
<evidence type="ECO:0000259" key="2">
    <source>
        <dbReference type="Pfam" id="PF07731"/>
    </source>
</evidence>
<dbReference type="InterPro" id="IPR008972">
    <property type="entry name" value="Cupredoxin"/>
</dbReference>
<feature type="domain" description="Plastocyanin-like" evidence="2">
    <location>
        <begin position="10"/>
        <end position="62"/>
    </location>
</feature>
<protein>
    <recommendedName>
        <fullName evidence="2">Plastocyanin-like domain-containing protein</fullName>
    </recommendedName>
</protein>
<dbReference type="InterPro" id="IPR011706">
    <property type="entry name" value="Cu-oxidase_C"/>
</dbReference>
<sequence length="63" mass="7049">MQLVEQAGQPLEAPTSQDVINVPARSNVTPRIAFDTFTGRTVYHCHILDHEDRGMMAVIITQQ</sequence>